<dbReference type="InterPro" id="IPR023457">
    <property type="entry name" value="Met-tRNA_synth_2"/>
</dbReference>
<evidence type="ECO:0000259" key="8">
    <source>
        <dbReference type="Pfam" id="PF09334"/>
    </source>
</evidence>
<evidence type="ECO:0000256" key="1">
    <source>
        <dbReference type="ARBA" id="ARBA00012838"/>
    </source>
</evidence>
<keyword evidence="2 7" id="KW-0436">Ligase</keyword>
<evidence type="ECO:0000256" key="6">
    <source>
        <dbReference type="ARBA" id="ARBA00023146"/>
    </source>
</evidence>
<dbReference type="Gene3D" id="1.10.730.10">
    <property type="entry name" value="Isoleucyl-tRNA Synthetase, Domain 1"/>
    <property type="match status" value="1"/>
</dbReference>
<dbReference type="GO" id="GO:0004825">
    <property type="term" value="F:methionine-tRNA ligase activity"/>
    <property type="evidence" value="ECO:0007669"/>
    <property type="project" value="UniProtKB-EC"/>
</dbReference>
<evidence type="ECO:0000256" key="3">
    <source>
        <dbReference type="ARBA" id="ARBA00022741"/>
    </source>
</evidence>
<dbReference type="SUPFAM" id="SSF47323">
    <property type="entry name" value="Anticodon-binding domain of a subclass of class I aminoacyl-tRNA synthetases"/>
    <property type="match status" value="1"/>
</dbReference>
<dbReference type="GO" id="GO:0006431">
    <property type="term" value="P:methionyl-tRNA aminoacylation"/>
    <property type="evidence" value="ECO:0007669"/>
    <property type="project" value="InterPro"/>
</dbReference>
<dbReference type="eggNOG" id="KOG0436">
    <property type="taxonomic scope" value="Eukaryota"/>
</dbReference>
<feature type="domain" description="Methionyl/Leucyl tRNA synthetase" evidence="8">
    <location>
        <begin position="74"/>
        <end position="214"/>
    </location>
</feature>
<dbReference type="InterPro" id="IPR015413">
    <property type="entry name" value="Methionyl/Leucyl_tRNA_Synth"/>
</dbReference>
<sequence>MWIPLHIVKIRINKIVIFCFYSLIIVNSLCLKTRGSLNAPLSFLTSFSDHRNHKSGSLVNLFSKNEEHTHKDKYLITSPLFYLNGEPHLGHVYTLVASDVLKRYLVLKGYDVKLLVGTDEHGSKIKSSSTKLGCSPKDYVVSMRNKFLDVYGCYDISPDILVHTSEDEHKNRVKRTFDILLQSDDIYRGLHQGYFSPAEDCYYTKSKLVSGKSPLGFDVEFVEEPAYFFRLNKWKDRIKNFFSRNPGAILPAHRLNEVNNILGSDLNDVAITRSSCDWGVEVAQGETIYVWFDALLGYLSHLKLGDSGYVPDNLRLIHVLGKDILSFHALLWPAMLMSLGLELPCRFISHGWLLSRGDKISKSLNNSVPALPPPQSSDVCRLALMNLGDFSSDFEFDSSIFETSHNIIRNKFANTCHRITSVISLSGIETINSPFFDLSDLANDHLTSSLFDRFSTYRTHLDYHVKSFRFDKYIQVLIDLSYEINKFIEDKQFWLIDSHSKEFITTAWTACSLLFHLGLFLMPIAPRLSCDIISRLRPSLSGNMVSNPSFDCLDNIIQFSYSPIHVNQLI</sequence>
<dbReference type="Gene3D" id="2.170.220.10">
    <property type="match status" value="1"/>
</dbReference>
<dbReference type="PANTHER" id="PTHR43326:SF1">
    <property type="entry name" value="METHIONINE--TRNA LIGASE, MITOCHONDRIAL"/>
    <property type="match status" value="1"/>
</dbReference>
<dbReference type="InterPro" id="IPR009080">
    <property type="entry name" value="tRNAsynth_Ia_anticodon-bd"/>
</dbReference>
<evidence type="ECO:0000256" key="2">
    <source>
        <dbReference type="ARBA" id="ARBA00022598"/>
    </source>
</evidence>
<proteinExistence type="inferred from homology"/>
<keyword evidence="3 7" id="KW-0547">Nucleotide-binding</keyword>
<feature type="domain" description="Methionyl/Leucyl tRNA synthetase" evidence="8">
    <location>
        <begin position="221"/>
        <end position="419"/>
    </location>
</feature>
<dbReference type="OrthoDB" id="24670at2759"/>
<keyword evidence="5 7" id="KW-0648">Protein biosynthesis</keyword>
<gene>
    <name evidence="9" type="ORF">TOT_010001152</name>
</gene>
<dbReference type="SUPFAM" id="SSF52374">
    <property type="entry name" value="Nucleotidylyl transferase"/>
    <property type="match status" value="1"/>
</dbReference>
<keyword evidence="4 7" id="KW-0067">ATP-binding</keyword>
<protein>
    <recommendedName>
        <fullName evidence="1">methionine--tRNA ligase</fullName>
        <ecNumber evidence="1">6.1.1.10</ecNumber>
    </recommendedName>
</protein>
<dbReference type="InterPro" id="IPR033911">
    <property type="entry name" value="MetRS_core"/>
</dbReference>
<evidence type="ECO:0000313" key="10">
    <source>
        <dbReference type="Proteomes" id="UP000003786"/>
    </source>
</evidence>
<evidence type="ECO:0000256" key="4">
    <source>
        <dbReference type="ARBA" id="ARBA00022840"/>
    </source>
</evidence>
<dbReference type="KEGG" id="tot:TOT_010001152"/>
<dbReference type="EMBL" id="AP011946">
    <property type="protein sequence ID" value="BAM39698.1"/>
    <property type="molecule type" value="Genomic_DNA"/>
</dbReference>
<comment type="similarity">
    <text evidence="7">Belongs to the class-I aminoacyl-tRNA synthetase family.</text>
</comment>
<dbReference type="VEuPathDB" id="PiroplasmaDB:TOT_010001152"/>
<dbReference type="STRING" id="869250.J4C7V5"/>
<dbReference type="Pfam" id="PF09334">
    <property type="entry name" value="tRNA-synt_1g"/>
    <property type="match status" value="2"/>
</dbReference>
<keyword evidence="10" id="KW-1185">Reference proteome</keyword>
<keyword evidence="6 7" id="KW-0030">Aminoacyl-tRNA synthetase</keyword>
<dbReference type="InterPro" id="IPR014729">
    <property type="entry name" value="Rossmann-like_a/b/a_fold"/>
</dbReference>
<dbReference type="PRINTS" id="PR01041">
    <property type="entry name" value="TRNASYNTHMET"/>
</dbReference>
<reference evidence="9 10" key="1">
    <citation type="journal article" date="2012" name="MBio">
        <title>Comparative genome analysis of three eukaryotic parasites with differing abilities to transform leukocytes reveals key mediators of Theileria-induced leukocyte transformation.</title>
        <authorList>
            <person name="Hayashida K."/>
            <person name="Hara Y."/>
            <person name="Abe T."/>
            <person name="Yamasaki C."/>
            <person name="Toyoda A."/>
            <person name="Kosuge T."/>
            <person name="Suzuki Y."/>
            <person name="Sato Y."/>
            <person name="Kawashima S."/>
            <person name="Katayama T."/>
            <person name="Wakaguri H."/>
            <person name="Inoue N."/>
            <person name="Homma K."/>
            <person name="Tada-Umezaki M."/>
            <person name="Yagi Y."/>
            <person name="Fujii Y."/>
            <person name="Habara T."/>
            <person name="Kanehisa M."/>
            <person name="Watanabe H."/>
            <person name="Ito K."/>
            <person name="Gojobori T."/>
            <person name="Sugawara H."/>
            <person name="Imanishi T."/>
            <person name="Weir W."/>
            <person name="Gardner M."/>
            <person name="Pain A."/>
            <person name="Shiels B."/>
            <person name="Hattori M."/>
            <person name="Nene V."/>
            <person name="Sugimoto C."/>
        </authorList>
    </citation>
    <scope>NUCLEOTIDE SEQUENCE [LARGE SCALE GENOMIC DNA]</scope>
    <source>
        <strain evidence="9 10">Shintoku</strain>
    </source>
</reference>
<dbReference type="AlphaFoldDB" id="J4C7V5"/>
<organism evidence="9 10">
    <name type="scientific">Theileria orientalis strain Shintoku</name>
    <dbReference type="NCBI Taxonomy" id="869250"/>
    <lineage>
        <taxon>Eukaryota</taxon>
        <taxon>Sar</taxon>
        <taxon>Alveolata</taxon>
        <taxon>Apicomplexa</taxon>
        <taxon>Aconoidasida</taxon>
        <taxon>Piroplasmida</taxon>
        <taxon>Theileriidae</taxon>
        <taxon>Theileria</taxon>
    </lineage>
</organism>
<dbReference type="Proteomes" id="UP000003786">
    <property type="component" value="Chromosome 1"/>
</dbReference>
<dbReference type="RefSeq" id="XP_009689999.1">
    <property type="nucleotide sequence ID" value="XM_009691704.1"/>
</dbReference>
<evidence type="ECO:0000256" key="5">
    <source>
        <dbReference type="ARBA" id="ARBA00022917"/>
    </source>
</evidence>
<dbReference type="Gene3D" id="3.40.50.620">
    <property type="entry name" value="HUPs"/>
    <property type="match status" value="1"/>
</dbReference>
<name>J4C7V5_THEOR</name>
<dbReference type="OMA" id="HALWRAC"/>
<dbReference type="PANTHER" id="PTHR43326">
    <property type="entry name" value="METHIONYL-TRNA SYNTHETASE"/>
    <property type="match status" value="1"/>
</dbReference>
<accession>J4C7V5</accession>
<evidence type="ECO:0000256" key="7">
    <source>
        <dbReference type="RuleBase" id="RU363039"/>
    </source>
</evidence>
<dbReference type="GeneID" id="20713958"/>
<dbReference type="GO" id="GO:0005524">
    <property type="term" value="F:ATP binding"/>
    <property type="evidence" value="ECO:0007669"/>
    <property type="project" value="UniProtKB-KW"/>
</dbReference>
<dbReference type="EC" id="6.1.1.10" evidence="1"/>
<evidence type="ECO:0000313" key="9">
    <source>
        <dbReference type="EMBL" id="BAM39698.1"/>
    </source>
</evidence>